<evidence type="ECO:0000313" key="3">
    <source>
        <dbReference type="Proteomes" id="UP001187192"/>
    </source>
</evidence>
<dbReference type="AlphaFoldDB" id="A0AA88EI66"/>
<keyword evidence="3" id="KW-1185">Reference proteome</keyword>
<dbReference type="Proteomes" id="UP001187192">
    <property type="component" value="Unassembled WGS sequence"/>
</dbReference>
<feature type="region of interest" description="Disordered" evidence="1">
    <location>
        <begin position="1"/>
        <end position="21"/>
    </location>
</feature>
<sequence length="132" mass="14852">MNDGSSGSEHEEEPVYAENDRSEHNRWLVEAVVAATSRMRNRRRRAPQPMHNSWLTGSMRVEEILNGHEGIISGLISMKAATFRALSHLLGSRGLLAPRHNERARFKSVPAFRRDNFPLVLYSVAGNLFAKG</sequence>
<name>A0AA88EI66_FICCA</name>
<evidence type="ECO:0000313" key="2">
    <source>
        <dbReference type="EMBL" id="GMN75206.1"/>
    </source>
</evidence>
<evidence type="ECO:0000256" key="1">
    <source>
        <dbReference type="SAM" id="MobiDB-lite"/>
    </source>
</evidence>
<gene>
    <name evidence="2" type="ORF">TIFTF001_056499</name>
</gene>
<protein>
    <submittedName>
        <fullName evidence="2">Uncharacterized protein</fullName>
    </submittedName>
</protein>
<accession>A0AA88EI66</accession>
<comment type="caution">
    <text evidence="2">The sequence shown here is derived from an EMBL/GenBank/DDBJ whole genome shotgun (WGS) entry which is preliminary data.</text>
</comment>
<dbReference type="EMBL" id="BTGU01020954">
    <property type="protein sequence ID" value="GMN75206.1"/>
    <property type="molecule type" value="Genomic_DNA"/>
</dbReference>
<proteinExistence type="predicted"/>
<organism evidence="2 3">
    <name type="scientific">Ficus carica</name>
    <name type="common">Common fig</name>
    <dbReference type="NCBI Taxonomy" id="3494"/>
    <lineage>
        <taxon>Eukaryota</taxon>
        <taxon>Viridiplantae</taxon>
        <taxon>Streptophyta</taxon>
        <taxon>Embryophyta</taxon>
        <taxon>Tracheophyta</taxon>
        <taxon>Spermatophyta</taxon>
        <taxon>Magnoliopsida</taxon>
        <taxon>eudicotyledons</taxon>
        <taxon>Gunneridae</taxon>
        <taxon>Pentapetalae</taxon>
        <taxon>rosids</taxon>
        <taxon>fabids</taxon>
        <taxon>Rosales</taxon>
        <taxon>Moraceae</taxon>
        <taxon>Ficeae</taxon>
        <taxon>Ficus</taxon>
    </lineage>
</organism>
<reference evidence="2" key="1">
    <citation type="submission" date="2023-07" db="EMBL/GenBank/DDBJ databases">
        <title>draft genome sequence of fig (Ficus carica).</title>
        <authorList>
            <person name="Takahashi T."/>
            <person name="Nishimura K."/>
        </authorList>
    </citation>
    <scope>NUCLEOTIDE SEQUENCE</scope>
</reference>